<evidence type="ECO:0000313" key="2">
    <source>
        <dbReference type="EMBL" id="PPR89794.1"/>
    </source>
</evidence>
<feature type="compositionally biased region" description="Basic and acidic residues" evidence="1">
    <location>
        <begin position="37"/>
        <end position="46"/>
    </location>
</feature>
<dbReference type="AlphaFoldDB" id="A0A2P5WFC1"/>
<gene>
    <name evidence="2" type="ORF">GOBAR_AA30889</name>
</gene>
<name>A0A2P5WFC1_GOSBA</name>
<reference evidence="2 3" key="1">
    <citation type="submission" date="2015-01" db="EMBL/GenBank/DDBJ databases">
        <title>Genome of allotetraploid Gossypium barbadense reveals genomic plasticity and fiber elongation in cotton evolution.</title>
        <authorList>
            <person name="Chen X."/>
            <person name="Liu X."/>
            <person name="Zhao B."/>
            <person name="Zheng H."/>
            <person name="Hu Y."/>
            <person name="Lu G."/>
            <person name="Yang C."/>
            <person name="Chen J."/>
            <person name="Shan C."/>
            <person name="Zhang L."/>
            <person name="Zhou Y."/>
            <person name="Wang L."/>
            <person name="Guo W."/>
            <person name="Bai Y."/>
            <person name="Ruan J."/>
            <person name="Shangguan X."/>
            <person name="Mao Y."/>
            <person name="Jiang J."/>
            <person name="Zhu Y."/>
            <person name="Lei J."/>
            <person name="Kang H."/>
            <person name="Chen S."/>
            <person name="He X."/>
            <person name="Wang R."/>
            <person name="Wang Y."/>
            <person name="Chen J."/>
            <person name="Wang L."/>
            <person name="Yu S."/>
            <person name="Wang B."/>
            <person name="Wei J."/>
            <person name="Song S."/>
            <person name="Lu X."/>
            <person name="Gao Z."/>
            <person name="Gu W."/>
            <person name="Deng X."/>
            <person name="Ma D."/>
            <person name="Wang S."/>
            <person name="Liang W."/>
            <person name="Fang L."/>
            <person name="Cai C."/>
            <person name="Zhu X."/>
            <person name="Zhou B."/>
            <person name="Zhang Y."/>
            <person name="Chen Z."/>
            <person name="Xu S."/>
            <person name="Zhu R."/>
            <person name="Wang S."/>
            <person name="Zhang T."/>
            <person name="Zhao G."/>
        </authorList>
    </citation>
    <scope>NUCLEOTIDE SEQUENCE [LARGE SCALE GENOMIC DNA]</scope>
    <source>
        <strain evidence="3">cv. Xinhai21</strain>
        <tissue evidence="2">Leaf</tissue>
    </source>
</reference>
<evidence type="ECO:0000256" key="1">
    <source>
        <dbReference type="SAM" id="MobiDB-lite"/>
    </source>
</evidence>
<accession>A0A2P5WFC1</accession>
<dbReference type="Proteomes" id="UP000239757">
    <property type="component" value="Unassembled WGS sequence"/>
</dbReference>
<proteinExistence type="predicted"/>
<feature type="region of interest" description="Disordered" evidence="1">
    <location>
        <begin position="35"/>
        <end position="67"/>
    </location>
</feature>
<protein>
    <submittedName>
        <fullName evidence="2">Uncharacterized protein</fullName>
    </submittedName>
</protein>
<organism evidence="2 3">
    <name type="scientific">Gossypium barbadense</name>
    <name type="common">Sea Island cotton</name>
    <name type="synonym">Hibiscus barbadensis</name>
    <dbReference type="NCBI Taxonomy" id="3634"/>
    <lineage>
        <taxon>Eukaryota</taxon>
        <taxon>Viridiplantae</taxon>
        <taxon>Streptophyta</taxon>
        <taxon>Embryophyta</taxon>
        <taxon>Tracheophyta</taxon>
        <taxon>Spermatophyta</taxon>
        <taxon>Magnoliopsida</taxon>
        <taxon>eudicotyledons</taxon>
        <taxon>Gunneridae</taxon>
        <taxon>Pentapetalae</taxon>
        <taxon>rosids</taxon>
        <taxon>malvids</taxon>
        <taxon>Malvales</taxon>
        <taxon>Malvaceae</taxon>
        <taxon>Malvoideae</taxon>
        <taxon>Gossypium</taxon>
    </lineage>
</organism>
<sequence>MCNHRVKLLDRSVEGFSKNQGSRSPNCAGKLLEVEEDSRSVDEHPKIAAPIKGSRRTQKGQDAPSVQEEAPLGLLVAWKKEILSQEVEGMVETHGVATRVEKVPWEGAQGMGHLRGLCGCAKVN</sequence>
<evidence type="ECO:0000313" key="3">
    <source>
        <dbReference type="Proteomes" id="UP000239757"/>
    </source>
</evidence>
<dbReference type="EMBL" id="KZ667823">
    <property type="protein sequence ID" value="PPR89794.1"/>
    <property type="molecule type" value="Genomic_DNA"/>
</dbReference>